<evidence type="ECO:0000313" key="1">
    <source>
        <dbReference type="EnsemblMetazoa" id="ACUA005407-PA"/>
    </source>
</evidence>
<sequence>MDGGEGYLEGPGTDPLAESLRCSAEIEHAEKSHPKYPCRTNIRCSSLRVETNTCHLEVRTAWCLHAYTVKLEPAGCRNDDPVKEKKDHQQIVPSKVRLDFRPMFKRNGKRAALHSNQLKSASGMDLN</sequence>
<organism evidence="1 2">
    <name type="scientific">Anopheles culicifacies</name>
    <dbReference type="NCBI Taxonomy" id="139723"/>
    <lineage>
        <taxon>Eukaryota</taxon>
        <taxon>Metazoa</taxon>
        <taxon>Ecdysozoa</taxon>
        <taxon>Arthropoda</taxon>
        <taxon>Hexapoda</taxon>
        <taxon>Insecta</taxon>
        <taxon>Pterygota</taxon>
        <taxon>Neoptera</taxon>
        <taxon>Endopterygota</taxon>
        <taxon>Diptera</taxon>
        <taxon>Nematocera</taxon>
        <taxon>Culicoidea</taxon>
        <taxon>Culicidae</taxon>
        <taxon>Anophelinae</taxon>
        <taxon>Anopheles</taxon>
        <taxon>culicifacies species complex</taxon>
    </lineage>
</organism>
<dbReference type="EnsemblMetazoa" id="ACUA005407-RA">
    <property type="protein sequence ID" value="ACUA005407-PA"/>
    <property type="gene ID" value="ACUA005407"/>
</dbReference>
<dbReference type="VEuPathDB" id="VectorBase:ACUA005407"/>
<dbReference type="EMBL" id="AXCM01009436">
    <property type="status" value="NOT_ANNOTATED_CDS"/>
    <property type="molecule type" value="Genomic_DNA"/>
</dbReference>
<dbReference type="VEuPathDB" id="VectorBase:ACUA001585"/>
<reference evidence="1" key="2">
    <citation type="submission" date="2020-05" db="UniProtKB">
        <authorList>
            <consortium name="EnsemblMetazoa"/>
        </authorList>
    </citation>
    <scope>IDENTIFICATION</scope>
    <source>
        <strain evidence="1">A-37</strain>
    </source>
</reference>
<dbReference type="EnsemblMetazoa" id="ACUA001585-RA">
    <property type="protein sequence ID" value="ACUA001585-PA"/>
    <property type="gene ID" value="ACUA001585"/>
</dbReference>
<reference evidence="2" key="1">
    <citation type="submission" date="2013-09" db="EMBL/GenBank/DDBJ databases">
        <title>The Genome Sequence of Anopheles culicifacies species A.</title>
        <authorList>
            <consortium name="The Broad Institute Genomics Platform"/>
            <person name="Neafsey D.E."/>
            <person name="Besansky N."/>
            <person name="Howell P."/>
            <person name="Walton C."/>
            <person name="Young S.K."/>
            <person name="Zeng Q."/>
            <person name="Gargeya S."/>
            <person name="Fitzgerald M."/>
            <person name="Haas B."/>
            <person name="Abouelleil A."/>
            <person name="Allen A.W."/>
            <person name="Alvarado L."/>
            <person name="Arachchi H.M."/>
            <person name="Berlin A.M."/>
            <person name="Chapman S.B."/>
            <person name="Gainer-Dewar J."/>
            <person name="Goldberg J."/>
            <person name="Griggs A."/>
            <person name="Gujja S."/>
            <person name="Hansen M."/>
            <person name="Howarth C."/>
            <person name="Imamovic A."/>
            <person name="Ireland A."/>
            <person name="Larimer J."/>
            <person name="McCowan C."/>
            <person name="Murphy C."/>
            <person name="Pearson M."/>
            <person name="Poon T.W."/>
            <person name="Priest M."/>
            <person name="Roberts A."/>
            <person name="Saif S."/>
            <person name="Shea T."/>
            <person name="Sisk P."/>
            <person name="Sykes S."/>
            <person name="Wortman J."/>
            <person name="Nusbaum C."/>
            <person name="Birren B."/>
        </authorList>
    </citation>
    <scope>NUCLEOTIDE SEQUENCE [LARGE SCALE GENOMIC DNA]</scope>
    <source>
        <strain evidence="2">A-37</strain>
    </source>
</reference>
<name>A0A182LTI7_9DIPT</name>
<dbReference type="Proteomes" id="UP000075883">
    <property type="component" value="Unassembled WGS sequence"/>
</dbReference>
<protein>
    <submittedName>
        <fullName evidence="1">Uncharacterized protein</fullName>
    </submittedName>
</protein>
<dbReference type="AlphaFoldDB" id="A0A182LTI7"/>
<dbReference type="EMBL" id="AXCM01019273">
    <property type="status" value="NOT_ANNOTATED_CDS"/>
    <property type="molecule type" value="Genomic_DNA"/>
</dbReference>
<keyword evidence="2" id="KW-1185">Reference proteome</keyword>
<evidence type="ECO:0000313" key="2">
    <source>
        <dbReference type="Proteomes" id="UP000075883"/>
    </source>
</evidence>
<accession>A0A182LTI7</accession>
<proteinExistence type="predicted"/>